<evidence type="ECO:0000313" key="1">
    <source>
        <dbReference type="EMBL" id="SVE03105.1"/>
    </source>
</evidence>
<proteinExistence type="predicted"/>
<feature type="non-terminal residue" evidence="1">
    <location>
        <position position="149"/>
    </location>
</feature>
<reference evidence="1" key="1">
    <citation type="submission" date="2018-05" db="EMBL/GenBank/DDBJ databases">
        <authorList>
            <person name="Lanie J.A."/>
            <person name="Ng W.-L."/>
            <person name="Kazmierczak K.M."/>
            <person name="Andrzejewski T.M."/>
            <person name="Davidsen T.M."/>
            <person name="Wayne K.J."/>
            <person name="Tettelin H."/>
            <person name="Glass J.I."/>
            <person name="Rusch D."/>
            <person name="Podicherti R."/>
            <person name="Tsui H.-C.T."/>
            <person name="Winkler M.E."/>
        </authorList>
    </citation>
    <scope>NUCLEOTIDE SEQUENCE</scope>
</reference>
<dbReference type="AlphaFoldDB" id="A0A383A7B4"/>
<accession>A0A383A7B4</accession>
<protein>
    <recommendedName>
        <fullName evidence="2">NIPSNAP domain-containing protein</fullName>
    </recommendedName>
</protein>
<name>A0A383A7B4_9ZZZZ</name>
<organism evidence="1">
    <name type="scientific">marine metagenome</name>
    <dbReference type="NCBI Taxonomy" id="408172"/>
    <lineage>
        <taxon>unclassified sequences</taxon>
        <taxon>metagenomes</taxon>
        <taxon>ecological metagenomes</taxon>
    </lineage>
</organism>
<sequence>MRALSSICTVLFMLMTAPVFADLEPFSDYDQSRSVYHLTTIQVDPNMHDAYLEGIEKTWVSSNEIAKKLGHIVDYAIYRSTLPESGDFNLMLVIEYASVADLEPDKEKYNAFIEAWGKENADAVTDYSQENYPAMRTIDGEYLLRKITL</sequence>
<evidence type="ECO:0008006" key="2">
    <source>
        <dbReference type="Google" id="ProtNLM"/>
    </source>
</evidence>
<gene>
    <name evidence="1" type="ORF">METZ01_LOCUS455959</name>
</gene>
<dbReference type="EMBL" id="UINC01189425">
    <property type="protein sequence ID" value="SVE03105.1"/>
    <property type="molecule type" value="Genomic_DNA"/>
</dbReference>